<gene>
    <name evidence="1" type="ORF">PRCB_03145</name>
</gene>
<reference evidence="1 2" key="1">
    <citation type="submission" date="2017-11" db="EMBL/GenBank/DDBJ databases">
        <title>The genome sequence of Pantoea rodasii DSM 26611.</title>
        <authorList>
            <person name="Gao J."/>
            <person name="Mao X."/>
            <person name="Sun J."/>
        </authorList>
    </citation>
    <scope>NUCLEOTIDE SEQUENCE [LARGE SCALE GENOMIC DNA]</scope>
    <source>
        <strain evidence="1 2">DSM 26611</strain>
    </source>
</reference>
<comment type="caution">
    <text evidence="1">The sequence shown here is derived from an EMBL/GenBank/DDBJ whole genome shotgun (WGS) entry which is preliminary data.</text>
</comment>
<dbReference type="Proteomes" id="UP000232062">
    <property type="component" value="Unassembled WGS sequence"/>
</dbReference>
<dbReference type="AlphaFoldDB" id="A0A2M9WHK0"/>
<dbReference type="RefSeq" id="WP_100700298.1">
    <property type="nucleotide sequence ID" value="NZ_MLFP01000017.1"/>
</dbReference>
<protein>
    <submittedName>
        <fullName evidence="1">Uncharacterized protein</fullName>
    </submittedName>
</protein>
<dbReference type="EMBL" id="PIQI01000009">
    <property type="protein sequence ID" value="PJZ07024.1"/>
    <property type="molecule type" value="Genomic_DNA"/>
</dbReference>
<dbReference type="Pfam" id="PF13957">
    <property type="entry name" value="YafO_toxin"/>
    <property type="match status" value="1"/>
</dbReference>
<dbReference type="InterPro" id="IPR020353">
    <property type="entry name" value="Toxin_YafO"/>
</dbReference>
<proteinExistence type="predicted"/>
<dbReference type="OrthoDB" id="5677576at2"/>
<evidence type="ECO:0000313" key="1">
    <source>
        <dbReference type="EMBL" id="PJZ07024.1"/>
    </source>
</evidence>
<keyword evidence="2" id="KW-1185">Reference proteome</keyword>
<evidence type="ECO:0000313" key="2">
    <source>
        <dbReference type="Proteomes" id="UP000232062"/>
    </source>
</evidence>
<organism evidence="1 2">
    <name type="scientific">Pantoea rodasii</name>
    <dbReference type="NCBI Taxonomy" id="1076549"/>
    <lineage>
        <taxon>Bacteria</taxon>
        <taxon>Pseudomonadati</taxon>
        <taxon>Pseudomonadota</taxon>
        <taxon>Gammaproteobacteria</taxon>
        <taxon>Enterobacterales</taxon>
        <taxon>Erwiniaceae</taxon>
        <taxon>Pantoea</taxon>
    </lineage>
</organism>
<sequence>MIKVSIAQRNGVQAISPAGLIYVRALASWLNGYGLSPWLGRDADFSRNRRAYDEGMRHCHIRLIELEKPWNEKQQQYQRTSDNFLIYARHWMFSDYCQALAIISPDAHASIDRHLPKFCDYVEKHFSTMTESDLRGLSYVTGF</sequence>
<accession>A0A2M9WHK0</accession>
<name>A0A2M9WHK0_9GAMM</name>